<dbReference type="Pfam" id="PF03372">
    <property type="entry name" value="Exo_endo_phos"/>
    <property type="match status" value="1"/>
</dbReference>
<feature type="domain" description="Endonuclease/exonuclease/phosphatase" evidence="2">
    <location>
        <begin position="29"/>
        <end position="304"/>
    </location>
</feature>
<dbReference type="OrthoDB" id="276515at2759"/>
<sequence length="315" mass="35871">MLPRPLQTLLLMLASFTTSSGQRGGLRVMTFNIWNSGKNVINGREKIAKHIALVDPDVVTLQETYVNVSTELIGMLGEQWQAVECPLGNYPDRVILTKHFIVPNTTIFTSAGVGVKILHRSGFMFYIWSVHLAYTSYGPYAAYNKLVTSIDQIMAGENLGRGPQMKEILEHPIMQSWIRKSRTYPLFVCGDFNGPSHLDWVEGNRRNHGGWIVSWPATRELAQAGFIDAYRALYPDPLQYPGITWSTVNKFNPEWNYTIQEPEDRIDFIHYLGPIRPLAVSTYSGSEPLQRMPYHQQNDYPSDHFALFGDFQLLL</sequence>
<keyword evidence="4" id="KW-1185">Reference proteome</keyword>
<dbReference type="SUPFAM" id="SSF56219">
    <property type="entry name" value="DNase I-like"/>
    <property type="match status" value="1"/>
</dbReference>
<protein>
    <recommendedName>
        <fullName evidence="2">Endonuclease/exonuclease/phosphatase domain-containing protein</fullName>
    </recommendedName>
</protein>
<comment type="caution">
    <text evidence="3">The sequence shown here is derived from an EMBL/GenBank/DDBJ whole genome shotgun (WGS) entry which is preliminary data.</text>
</comment>
<evidence type="ECO:0000313" key="4">
    <source>
        <dbReference type="Proteomes" id="UP000835052"/>
    </source>
</evidence>
<dbReference type="EMBL" id="CAJGYM010000091">
    <property type="protein sequence ID" value="CAD6197327.1"/>
    <property type="molecule type" value="Genomic_DNA"/>
</dbReference>
<reference evidence="3" key="1">
    <citation type="submission" date="2020-10" db="EMBL/GenBank/DDBJ databases">
        <authorList>
            <person name="Kikuchi T."/>
        </authorList>
    </citation>
    <scope>NUCLEOTIDE SEQUENCE</scope>
    <source>
        <strain evidence="3">NKZ352</strain>
    </source>
</reference>
<feature type="chain" id="PRO_5035893670" description="Endonuclease/exonuclease/phosphatase domain-containing protein" evidence="1">
    <location>
        <begin position="22"/>
        <end position="315"/>
    </location>
</feature>
<feature type="signal peptide" evidence="1">
    <location>
        <begin position="1"/>
        <end position="21"/>
    </location>
</feature>
<dbReference type="Gene3D" id="3.60.10.10">
    <property type="entry name" value="Endonuclease/exonuclease/phosphatase"/>
    <property type="match status" value="1"/>
</dbReference>
<dbReference type="PANTHER" id="PTHR41349:SF1">
    <property type="entry name" value="PROTEIN CBG08683"/>
    <property type="match status" value="1"/>
</dbReference>
<evidence type="ECO:0000313" key="3">
    <source>
        <dbReference type="EMBL" id="CAD6197327.1"/>
    </source>
</evidence>
<gene>
    <name evidence="3" type="ORF">CAUJ_LOCUS13236</name>
</gene>
<dbReference type="GO" id="GO:0003824">
    <property type="term" value="F:catalytic activity"/>
    <property type="evidence" value="ECO:0007669"/>
    <property type="project" value="InterPro"/>
</dbReference>
<evidence type="ECO:0000256" key="1">
    <source>
        <dbReference type="SAM" id="SignalP"/>
    </source>
</evidence>
<proteinExistence type="predicted"/>
<dbReference type="InterPro" id="IPR005135">
    <property type="entry name" value="Endo/exonuclease/phosphatase"/>
</dbReference>
<accession>A0A8S1HPN0</accession>
<dbReference type="PANTHER" id="PTHR41349">
    <property type="match status" value="1"/>
</dbReference>
<organism evidence="3 4">
    <name type="scientific">Caenorhabditis auriculariae</name>
    <dbReference type="NCBI Taxonomy" id="2777116"/>
    <lineage>
        <taxon>Eukaryota</taxon>
        <taxon>Metazoa</taxon>
        <taxon>Ecdysozoa</taxon>
        <taxon>Nematoda</taxon>
        <taxon>Chromadorea</taxon>
        <taxon>Rhabditida</taxon>
        <taxon>Rhabditina</taxon>
        <taxon>Rhabditomorpha</taxon>
        <taxon>Rhabditoidea</taxon>
        <taxon>Rhabditidae</taxon>
        <taxon>Peloderinae</taxon>
        <taxon>Caenorhabditis</taxon>
    </lineage>
</organism>
<name>A0A8S1HPN0_9PELO</name>
<keyword evidence="1" id="KW-0732">Signal</keyword>
<dbReference type="InterPro" id="IPR036691">
    <property type="entry name" value="Endo/exonu/phosph_ase_sf"/>
</dbReference>
<evidence type="ECO:0000259" key="2">
    <source>
        <dbReference type="Pfam" id="PF03372"/>
    </source>
</evidence>
<dbReference type="AlphaFoldDB" id="A0A8S1HPN0"/>
<dbReference type="Proteomes" id="UP000835052">
    <property type="component" value="Unassembled WGS sequence"/>
</dbReference>